<keyword evidence="5" id="KW-1185">Reference proteome</keyword>
<evidence type="ECO:0000256" key="3">
    <source>
        <dbReference type="SAM" id="MobiDB-lite"/>
    </source>
</evidence>
<comment type="caution">
    <text evidence="4">The sequence shown here is derived from an EMBL/GenBank/DDBJ whole genome shotgun (WGS) entry which is preliminary data.</text>
</comment>
<protein>
    <submittedName>
        <fullName evidence="4">Uncharacterized protein</fullName>
    </submittedName>
</protein>
<accession>A0A835RLZ6</accession>
<name>A0A835RLZ6_VANPL</name>
<dbReference type="InterPro" id="IPR051992">
    <property type="entry name" value="OxStress_Response_Reg"/>
</dbReference>
<reference evidence="4 5" key="1">
    <citation type="journal article" date="2020" name="Nat. Food">
        <title>A phased Vanilla planifolia genome enables genetic improvement of flavour and production.</title>
        <authorList>
            <person name="Hasing T."/>
            <person name="Tang H."/>
            <person name="Brym M."/>
            <person name="Khazi F."/>
            <person name="Huang T."/>
            <person name="Chambers A.H."/>
        </authorList>
    </citation>
    <scope>NUCLEOTIDE SEQUENCE [LARGE SCALE GENOMIC DNA]</scope>
    <source>
        <tissue evidence="4">Leaf</tissue>
    </source>
</reference>
<dbReference type="AlphaFoldDB" id="A0A835RLZ6"/>
<dbReference type="Proteomes" id="UP000636800">
    <property type="component" value="Chromosome 2"/>
</dbReference>
<proteinExistence type="predicted"/>
<evidence type="ECO:0000313" key="4">
    <source>
        <dbReference type="EMBL" id="KAG0492988.1"/>
    </source>
</evidence>
<dbReference type="GO" id="GO:0006950">
    <property type="term" value="P:response to stress"/>
    <property type="evidence" value="ECO:0007669"/>
    <property type="project" value="UniProtKB-ARBA"/>
</dbReference>
<sequence length="161" mass="17566">MVDEIRSASLAEEEEELGEGSDSDGETEAASSLWRRTTFFVSKSPLYDFSSVVEEVPPKKGLSKFYQGKSQSFTSLLEVKSLEDLPKQYMEVSCGRKTKPCKSYAIGLGQIQKPVAAPDTCIKSNPKKSPPSNASCASSMARSNSHDFLSHGGTVPLHKRQ</sequence>
<feature type="region of interest" description="Disordered" evidence="3">
    <location>
        <begin position="1"/>
        <end position="29"/>
    </location>
</feature>
<comment type="subcellular location">
    <subcellularLocation>
        <location evidence="1">Nucleus</location>
    </subcellularLocation>
</comment>
<feature type="region of interest" description="Disordered" evidence="3">
    <location>
        <begin position="118"/>
        <end position="161"/>
    </location>
</feature>
<evidence type="ECO:0000313" key="5">
    <source>
        <dbReference type="Proteomes" id="UP000636800"/>
    </source>
</evidence>
<evidence type="ECO:0000256" key="1">
    <source>
        <dbReference type="ARBA" id="ARBA00004123"/>
    </source>
</evidence>
<keyword evidence="2" id="KW-0539">Nucleus</keyword>
<dbReference type="PANTHER" id="PTHR33172">
    <property type="entry name" value="OS08G0516900 PROTEIN"/>
    <property type="match status" value="1"/>
</dbReference>
<gene>
    <name evidence="4" type="ORF">HPP92_006386</name>
</gene>
<feature type="compositionally biased region" description="Acidic residues" evidence="3">
    <location>
        <begin position="11"/>
        <end position="27"/>
    </location>
</feature>
<evidence type="ECO:0000256" key="2">
    <source>
        <dbReference type="ARBA" id="ARBA00023242"/>
    </source>
</evidence>
<organism evidence="4 5">
    <name type="scientific">Vanilla planifolia</name>
    <name type="common">Vanilla</name>
    <dbReference type="NCBI Taxonomy" id="51239"/>
    <lineage>
        <taxon>Eukaryota</taxon>
        <taxon>Viridiplantae</taxon>
        <taxon>Streptophyta</taxon>
        <taxon>Embryophyta</taxon>
        <taxon>Tracheophyta</taxon>
        <taxon>Spermatophyta</taxon>
        <taxon>Magnoliopsida</taxon>
        <taxon>Liliopsida</taxon>
        <taxon>Asparagales</taxon>
        <taxon>Orchidaceae</taxon>
        <taxon>Vanilloideae</taxon>
        <taxon>Vanilleae</taxon>
        <taxon>Vanilla</taxon>
    </lineage>
</organism>
<dbReference type="EMBL" id="JADCNL010000002">
    <property type="protein sequence ID" value="KAG0492988.1"/>
    <property type="molecule type" value="Genomic_DNA"/>
</dbReference>
<feature type="compositionally biased region" description="Low complexity" evidence="3">
    <location>
        <begin position="130"/>
        <end position="139"/>
    </location>
</feature>
<dbReference type="GO" id="GO:0005634">
    <property type="term" value="C:nucleus"/>
    <property type="evidence" value="ECO:0007669"/>
    <property type="project" value="UniProtKB-SubCell"/>
</dbReference>
<dbReference type="PANTHER" id="PTHR33172:SF29">
    <property type="entry name" value="OS06G0559400 PROTEIN"/>
    <property type="match status" value="1"/>
</dbReference>